<evidence type="ECO:0000256" key="1">
    <source>
        <dbReference type="SAM" id="Phobius"/>
    </source>
</evidence>
<proteinExistence type="predicted"/>
<keyword evidence="1" id="KW-0472">Membrane</keyword>
<dbReference type="Proteomes" id="UP000075882">
    <property type="component" value="Unassembled WGS sequence"/>
</dbReference>
<organism evidence="2">
    <name type="scientific">Anopheles coluzzii</name>
    <name type="common">African malaria mosquito</name>
    <dbReference type="NCBI Taxonomy" id="1518534"/>
    <lineage>
        <taxon>Eukaryota</taxon>
        <taxon>Metazoa</taxon>
        <taxon>Ecdysozoa</taxon>
        <taxon>Arthropoda</taxon>
        <taxon>Hexapoda</taxon>
        <taxon>Insecta</taxon>
        <taxon>Pterygota</taxon>
        <taxon>Neoptera</taxon>
        <taxon>Endopterygota</taxon>
        <taxon>Diptera</taxon>
        <taxon>Nematocera</taxon>
        <taxon>Culicoidea</taxon>
        <taxon>Culicidae</taxon>
        <taxon>Anophelinae</taxon>
        <taxon>Anopheles</taxon>
    </lineage>
</organism>
<dbReference type="AlphaFoldDB" id="A0A8W7PMC2"/>
<sequence length="147" mass="15883">MSVTSPSSIRTPPTFAPYAIPTAHLELFAVAATSPAHRVPCRFESLDRQLVRFGQRSEVALLTRSGPLLFRPPDTPVRFQPLLVRFGGTERPLVQSAVLEVVVFVKDLWKKSLCTTKCNAYVLILLVVVGGGGDASFALAMTAAGML</sequence>
<protein>
    <submittedName>
        <fullName evidence="2">Uncharacterized protein</fullName>
    </submittedName>
</protein>
<dbReference type="EnsemblMetazoa" id="ACOM033967-RA">
    <property type="protein sequence ID" value="ACOM033967-PA.1"/>
    <property type="gene ID" value="ACOM033967"/>
</dbReference>
<evidence type="ECO:0000313" key="2">
    <source>
        <dbReference type="EnsemblMetazoa" id="ACOM033967-PA.1"/>
    </source>
</evidence>
<keyword evidence="1" id="KW-1133">Transmembrane helix</keyword>
<keyword evidence="1" id="KW-0812">Transmembrane</keyword>
<name>A0A8W7PMC2_ANOCL</name>
<accession>A0A8W7PMC2</accession>
<reference evidence="2" key="1">
    <citation type="submission" date="2022-08" db="UniProtKB">
        <authorList>
            <consortium name="EnsemblMetazoa"/>
        </authorList>
    </citation>
    <scope>IDENTIFICATION</scope>
</reference>
<feature type="transmembrane region" description="Helical" evidence="1">
    <location>
        <begin position="120"/>
        <end position="144"/>
    </location>
</feature>